<dbReference type="SUPFAM" id="SSF53335">
    <property type="entry name" value="S-adenosyl-L-methionine-dependent methyltransferases"/>
    <property type="match status" value="1"/>
</dbReference>
<evidence type="ECO:0000256" key="4">
    <source>
        <dbReference type="ARBA" id="ARBA00022884"/>
    </source>
</evidence>
<dbReference type="InterPro" id="IPR049561">
    <property type="entry name" value="NSUN5_7_fdxn-like"/>
</dbReference>
<proteinExistence type="inferred from homology"/>
<feature type="domain" description="SAM-dependent MTase RsmB/NOP-type" evidence="6">
    <location>
        <begin position="120"/>
        <end position="409"/>
    </location>
</feature>
<dbReference type="Pfam" id="PF01189">
    <property type="entry name" value="Methyltr_RsmB-F"/>
    <property type="match status" value="1"/>
</dbReference>
<accession>H2Z203</accession>
<dbReference type="PROSITE" id="PS51686">
    <property type="entry name" value="SAM_MT_RSMB_NOP"/>
    <property type="match status" value="1"/>
</dbReference>
<dbReference type="PRINTS" id="PR02008">
    <property type="entry name" value="RCMTFAMILY"/>
</dbReference>
<dbReference type="OMA" id="SFKSRIY"/>
<dbReference type="Gene3D" id="3.40.50.150">
    <property type="entry name" value="Vaccinia Virus protein VP39"/>
    <property type="match status" value="1"/>
</dbReference>
<keyword evidence="3 5" id="KW-0949">S-adenosyl-L-methionine</keyword>
<dbReference type="InterPro" id="IPR023267">
    <property type="entry name" value="RCMT"/>
</dbReference>
<dbReference type="SMR" id="H2Z203"/>
<evidence type="ECO:0000256" key="3">
    <source>
        <dbReference type="ARBA" id="ARBA00022691"/>
    </source>
</evidence>
<dbReference type="Gene3D" id="3.30.70.1170">
    <property type="entry name" value="Sun protein, domain 3"/>
    <property type="match status" value="1"/>
</dbReference>
<organism evidence="7 8">
    <name type="scientific">Ciona savignyi</name>
    <name type="common">Pacific transparent sea squirt</name>
    <dbReference type="NCBI Taxonomy" id="51511"/>
    <lineage>
        <taxon>Eukaryota</taxon>
        <taxon>Metazoa</taxon>
        <taxon>Chordata</taxon>
        <taxon>Tunicata</taxon>
        <taxon>Ascidiacea</taxon>
        <taxon>Phlebobranchia</taxon>
        <taxon>Cionidae</taxon>
        <taxon>Ciona</taxon>
    </lineage>
</organism>
<dbReference type="FunCoup" id="H2Z203">
    <property type="interactions" value="215"/>
</dbReference>
<comment type="similarity">
    <text evidence="5">Belongs to the class I-like SAM-binding methyltransferase superfamily. RsmB/NOP family.</text>
</comment>
<dbReference type="eggNOG" id="KOG2360">
    <property type="taxonomic scope" value="Eukaryota"/>
</dbReference>
<keyword evidence="4 5" id="KW-0694">RNA-binding</keyword>
<evidence type="ECO:0000259" key="6">
    <source>
        <dbReference type="PROSITE" id="PS51686"/>
    </source>
</evidence>
<name>H2Z203_CIOSA</name>
<dbReference type="InterPro" id="IPR048889">
    <property type="entry name" value="NSUN5_RCM1_N"/>
</dbReference>
<dbReference type="GO" id="GO:0005730">
    <property type="term" value="C:nucleolus"/>
    <property type="evidence" value="ECO:0007669"/>
    <property type="project" value="TreeGrafter"/>
</dbReference>
<dbReference type="PANTHER" id="PTHR22807">
    <property type="entry name" value="NOP2 YEAST -RELATED NOL1/NOP2/FMU SUN DOMAIN-CONTAINING"/>
    <property type="match status" value="1"/>
</dbReference>
<feature type="binding site" evidence="5">
    <location>
        <position position="247"/>
    </location>
    <ligand>
        <name>S-adenosyl-L-methionine</name>
        <dbReference type="ChEBI" id="CHEBI:59789"/>
    </ligand>
</feature>
<dbReference type="PANTHER" id="PTHR22807:SF4">
    <property type="entry name" value="28S RRNA (CYTOSINE-C(5))-METHYLTRANSFERASE"/>
    <property type="match status" value="1"/>
</dbReference>
<dbReference type="GO" id="GO:0003723">
    <property type="term" value="F:RNA binding"/>
    <property type="evidence" value="ECO:0007669"/>
    <property type="project" value="UniProtKB-UniRule"/>
</dbReference>
<sequence length="409" mass="46329">MALYKSAEEVLTQVTTYKSSVKKSLFASKFKNPKQLAALVMETLKYKVILEEILEQTKLLKQSKGVSHNLALFLLYDFLIGKGIQCGGKLKKFVSSRKSMLNSAFARMKIRKKVAKNEDLIETKHPLLPKYLRVNTLTTTFKKMVVALEKDGYSQVDINENEIELKQFSVDPDISNLLVFNPKTDLHAHQLYKNGSLIFQDKASCLSAFVLDPAPHTHVIDACAAPGNKTSHLAAIMNNTGKLFAVDRDRDRVKIMERQLQKANVQNCEIINSDFMKLNPTDPKFQKVECILVDPSCSGSGIVSRDLENQKDTNAEVLKRLALSKFLKLKFYAWTSCRVVYSTCSIHQEENEDVVKSALKQNPFFKLLEVMPAWTNRGIKMVNYETQKCIRCDPAVNCTNGFFVALFLH</sequence>
<evidence type="ECO:0000256" key="2">
    <source>
        <dbReference type="ARBA" id="ARBA00022679"/>
    </source>
</evidence>
<keyword evidence="1 5" id="KW-0489">Methyltransferase</keyword>
<evidence type="ECO:0000313" key="7">
    <source>
        <dbReference type="Ensembl" id="ENSCSAVP00000011615.1"/>
    </source>
</evidence>
<dbReference type="Ensembl" id="ENSCSAVT00000011750.1">
    <property type="protein sequence ID" value="ENSCSAVP00000011615.1"/>
    <property type="gene ID" value="ENSCSAVG00000006814.1"/>
</dbReference>
<dbReference type="InterPro" id="IPR029063">
    <property type="entry name" value="SAM-dependent_MTases_sf"/>
</dbReference>
<reference evidence="7" key="3">
    <citation type="submission" date="2025-09" db="UniProtKB">
        <authorList>
            <consortium name="Ensembl"/>
        </authorList>
    </citation>
    <scope>IDENTIFICATION</scope>
</reference>
<dbReference type="AlphaFoldDB" id="H2Z203"/>
<reference evidence="7" key="2">
    <citation type="submission" date="2025-08" db="UniProtKB">
        <authorList>
            <consortium name="Ensembl"/>
        </authorList>
    </citation>
    <scope>IDENTIFICATION</scope>
</reference>
<dbReference type="InterPro" id="IPR001678">
    <property type="entry name" value="MeTrfase_RsmB-F_NOP2_dom"/>
</dbReference>
<protein>
    <recommendedName>
        <fullName evidence="6">SAM-dependent MTase RsmB/NOP-type domain-containing protein</fullName>
    </recommendedName>
</protein>
<feature type="binding site" evidence="5">
    <location>
        <position position="274"/>
    </location>
    <ligand>
        <name>S-adenosyl-L-methionine</name>
        <dbReference type="ChEBI" id="CHEBI:59789"/>
    </ligand>
</feature>
<feature type="binding site" evidence="5">
    <location>
        <begin position="223"/>
        <end position="229"/>
    </location>
    <ligand>
        <name>S-adenosyl-L-methionine</name>
        <dbReference type="ChEBI" id="CHEBI:59789"/>
    </ligand>
</feature>
<dbReference type="GeneTree" id="ENSGT00940000155974"/>
<keyword evidence="8" id="KW-1185">Reference proteome</keyword>
<dbReference type="Proteomes" id="UP000007875">
    <property type="component" value="Unassembled WGS sequence"/>
</dbReference>
<keyword evidence="2 5" id="KW-0808">Transferase</keyword>
<feature type="active site" description="Nucleophile" evidence="5">
    <location>
        <position position="344"/>
    </location>
</feature>
<dbReference type="InParanoid" id="H2Z203"/>
<feature type="binding site" evidence="5">
    <location>
        <position position="294"/>
    </location>
    <ligand>
        <name>S-adenosyl-L-methionine</name>
        <dbReference type="ChEBI" id="CHEBI:59789"/>
    </ligand>
</feature>
<dbReference type="InterPro" id="IPR049560">
    <property type="entry name" value="MeTrfase_RsmB-F_NOP2_cat"/>
</dbReference>
<dbReference type="STRING" id="51511.ENSCSAVP00000011615"/>
<evidence type="ECO:0000256" key="1">
    <source>
        <dbReference type="ARBA" id="ARBA00022603"/>
    </source>
</evidence>
<evidence type="ECO:0000313" key="8">
    <source>
        <dbReference type="Proteomes" id="UP000007875"/>
    </source>
</evidence>
<dbReference type="GO" id="GO:0070475">
    <property type="term" value="P:rRNA base methylation"/>
    <property type="evidence" value="ECO:0007669"/>
    <property type="project" value="TreeGrafter"/>
</dbReference>
<dbReference type="GO" id="GO:0008173">
    <property type="term" value="F:RNA methyltransferase activity"/>
    <property type="evidence" value="ECO:0007669"/>
    <property type="project" value="InterPro"/>
</dbReference>
<dbReference type="Pfam" id="PF21153">
    <property type="entry name" value="NSUN5_N"/>
    <property type="match status" value="1"/>
</dbReference>
<evidence type="ECO:0000256" key="5">
    <source>
        <dbReference type="PROSITE-ProRule" id="PRU01023"/>
    </source>
</evidence>
<dbReference type="Pfam" id="PF21148">
    <property type="entry name" value="NSUN5_fdxn-like"/>
    <property type="match status" value="1"/>
</dbReference>
<reference evidence="8" key="1">
    <citation type="submission" date="2003-08" db="EMBL/GenBank/DDBJ databases">
        <authorList>
            <person name="Birren B."/>
            <person name="Nusbaum C."/>
            <person name="Abebe A."/>
            <person name="Abouelleil A."/>
            <person name="Adekoya E."/>
            <person name="Ait-zahra M."/>
            <person name="Allen N."/>
            <person name="Allen T."/>
            <person name="An P."/>
            <person name="Anderson M."/>
            <person name="Anderson S."/>
            <person name="Arachchi H."/>
            <person name="Armbruster J."/>
            <person name="Bachantsang P."/>
            <person name="Baldwin J."/>
            <person name="Barry A."/>
            <person name="Bayul T."/>
            <person name="Blitshsteyn B."/>
            <person name="Bloom T."/>
            <person name="Blye J."/>
            <person name="Boguslavskiy L."/>
            <person name="Borowsky M."/>
            <person name="Boukhgalter B."/>
            <person name="Brunache A."/>
            <person name="Butler J."/>
            <person name="Calixte N."/>
            <person name="Calvo S."/>
            <person name="Camarata J."/>
            <person name="Campo K."/>
            <person name="Chang J."/>
            <person name="Cheshatsang Y."/>
            <person name="Citroen M."/>
            <person name="Collymore A."/>
            <person name="Considine T."/>
            <person name="Cook A."/>
            <person name="Cooke P."/>
            <person name="Corum B."/>
            <person name="Cuomo C."/>
            <person name="David R."/>
            <person name="Dawoe T."/>
            <person name="Degray S."/>
            <person name="Dodge S."/>
            <person name="Dooley K."/>
            <person name="Dorje P."/>
            <person name="Dorjee K."/>
            <person name="Dorris L."/>
            <person name="Duffey N."/>
            <person name="Dupes A."/>
            <person name="Elkins T."/>
            <person name="Engels R."/>
            <person name="Erickson J."/>
            <person name="Farina A."/>
            <person name="Faro S."/>
            <person name="Ferreira P."/>
            <person name="Fischer H."/>
            <person name="Fitzgerald M."/>
            <person name="Foley K."/>
            <person name="Gage D."/>
            <person name="Galagan J."/>
            <person name="Gearin G."/>
            <person name="Gnerre S."/>
            <person name="Gnirke A."/>
            <person name="Goyette A."/>
            <person name="Graham J."/>
            <person name="Grandbois E."/>
            <person name="Gyaltsen K."/>
            <person name="Hafez N."/>
            <person name="Hagopian D."/>
            <person name="Hagos B."/>
            <person name="Hall J."/>
            <person name="Hatcher B."/>
            <person name="Heller A."/>
            <person name="Higgins H."/>
            <person name="Honan T."/>
            <person name="Horn A."/>
            <person name="Houde N."/>
            <person name="Hughes L."/>
            <person name="Hulme W."/>
            <person name="Husby E."/>
            <person name="Iliev I."/>
            <person name="Jaffe D."/>
            <person name="Jones C."/>
            <person name="Kamal M."/>
            <person name="Kamat A."/>
            <person name="Kamvysselis M."/>
            <person name="Karlsson E."/>
            <person name="Kells C."/>
            <person name="Kieu A."/>
            <person name="Kisner P."/>
            <person name="Kodira C."/>
            <person name="Kulbokas E."/>
            <person name="Labutti K."/>
            <person name="Lama D."/>
            <person name="Landers T."/>
            <person name="Leger J."/>
            <person name="Levine S."/>
            <person name="Lewis D."/>
            <person name="Lewis T."/>
            <person name="Lindblad-toh K."/>
            <person name="Liu X."/>
            <person name="Lokyitsang T."/>
            <person name="Lokyitsang Y."/>
            <person name="Lucien O."/>
            <person name="Lui A."/>
            <person name="Ma L.J."/>
            <person name="Mabbitt R."/>
            <person name="Macdonald J."/>
            <person name="Maclean C."/>
            <person name="Major J."/>
            <person name="Manning J."/>
            <person name="Marabella R."/>
            <person name="Maru K."/>
            <person name="Matthews C."/>
            <person name="Mauceli E."/>
            <person name="Mccarthy M."/>
            <person name="Mcdonough S."/>
            <person name="Mcghee T."/>
            <person name="Meldrim J."/>
            <person name="Meneus L."/>
            <person name="Mesirov J."/>
            <person name="Mihalev A."/>
            <person name="Mihova T."/>
            <person name="Mikkelsen T."/>
            <person name="Mlenga V."/>
            <person name="Moru K."/>
            <person name="Mozes J."/>
            <person name="Mulrain L."/>
            <person name="Munson G."/>
            <person name="Naylor J."/>
            <person name="Newes C."/>
            <person name="Nguyen C."/>
            <person name="Nguyen N."/>
            <person name="Nguyen T."/>
            <person name="Nicol R."/>
            <person name="Nielsen C."/>
            <person name="Nizzari M."/>
            <person name="Norbu C."/>
            <person name="Norbu N."/>
            <person name="O'donnell P."/>
            <person name="Okoawo O."/>
            <person name="O'leary S."/>
            <person name="Omotosho B."/>
            <person name="O'neill K."/>
            <person name="Osman S."/>
            <person name="Parker S."/>
            <person name="Perrin D."/>
            <person name="Phunkhang P."/>
            <person name="Piqani B."/>
            <person name="Purcell S."/>
            <person name="Rachupka T."/>
            <person name="Ramasamy U."/>
            <person name="Rameau R."/>
            <person name="Ray V."/>
            <person name="Raymond C."/>
            <person name="Retta R."/>
            <person name="Richardson S."/>
            <person name="Rise C."/>
            <person name="Rodriguez J."/>
            <person name="Rogers J."/>
            <person name="Rogov P."/>
            <person name="Rutman M."/>
            <person name="Schupbach R."/>
            <person name="Seaman C."/>
            <person name="Settipalli S."/>
            <person name="Sharpe T."/>
            <person name="Sheridan J."/>
            <person name="Sherpa N."/>
            <person name="Shi J."/>
            <person name="Smirnov S."/>
            <person name="Smith C."/>
            <person name="Sougnez C."/>
            <person name="Spencer B."/>
            <person name="Stalker J."/>
            <person name="Stange-thomann N."/>
            <person name="Stavropoulos S."/>
            <person name="Stetson K."/>
            <person name="Stone C."/>
            <person name="Stone S."/>
            <person name="Stubbs M."/>
            <person name="Talamas J."/>
            <person name="Tchuinga P."/>
            <person name="Tenzing P."/>
            <person name="Tesfaye S."/>
            <person name="Theodore J."/>
            <person name="Thoulutsang Y."/>
            <person name="Topham K."/>
            <person name="Towey S."/>
            <person name="Tsamla T."/>
            <person name="Tsomo N."/>
            <person name="Vallee D."/>
            <person name="Vassiliev H."/>
            <person name="Venkataraman V."/>
            <person name="Vinson J."/>
            <person name="Vo A."/>
            <person name="Wade C."/>
            <person name="Wang S."/>
            <person name="Wangchuk T."/>
            <person name="Wangdi T."/>
            <person name="Whittaker C."/>
            <person name="Wilkinson J."/>
            <person name="Wu Y."/>
            <person name="Wyman D."/>
            <person name="Yadav S."/>
            <person name="Yang S."/>
            <person name="Yang X."/>
            <person name="Yeager S."/>
            <person name="Yee E."/>
            <person name="Young G."/>
            <person name="Zainoun J."/>
            <person name="Zembeck L."/>
            <person name="Zimmer A."/>
            <person name="Zody M."/>
            <person name="Lander E."/>
        </authorList>
    </citation>
    <scope>NUCLEOTIDE SEQUENCE [LARGE SCALE GENOMIC DNA]</scope>
</reference>